<gene>
    <name evidence="6" type="ORF">Tci_922571</name>
</gene>
<keyword evidence="3" id="KW-0326">Glycosidase</keyword>
<dbReference type="InterPro" id="IPR051913">
    <property type="entry name" value="GH2_Domain-Containing"/>
</dbReference>
<dbReference type="InterPro" id="IPR013783">
    <property type="entry name" value="Ig-like_fold"/>
</dbReference>
<sequence length="117" mass="12752">TDPQTRYRLQWKNVVYQPGTIKVVAYDAQGKTIGTEEVRTAGAPHHIKLVTDHTKLAADGQDLAYITARVEDAQGNLCPDATQELHFTVSGAGSFRAIGNGDATNLEAFQQPQMHAF</sequence>
<dbReference type="SUPFAM" id="SSF49373">
    <property type="entry name" value="Invasin/intimin cell-adhesion fragments"/>
    <property type="match status" value="1"/>
</dbReference>
<dbReference type="AlphaFoldDB" id="A0A699WS71"/>
<dbReference type="GO" id="GO:0016798">
    <property type="term" value="F:hydrolase activity, acting on glycosyl bonds"/>
    <property type="evidence" value="ECO:0007669"/>
    <property type="project" value="UniProtKB-KW"/>
</dbReference>
<evidence type="ECO:0000256" key="1">
    <source>
        <dbReference type="ARBA" id="ARBA00007401"/>
    </source>
</evidence>
<dbReference type="PANTHER" id="PTHR42732:SF1">
    <property type="entry name" value="BETA-MANNOSIDASE"/>
    <property type="match status" value="1"/>
</dbReference>
<evidence type="ECO:0000256" key="3">
    <source>
        <dbReference type="ARBA" id="ARBA00023295"/>
    </source>
</evidence>
<accession>A0A699WS71</accession>
<protein>
    <submittedName>
        <fullName evidence="6">Uncharacterized protein</fullName>
    </submittedName>
</protein>
<reference evidence="6" key="1">
    <citation type="journal article" date="2019" name="Sci. Rep.">
        <title>Draft genome of Tanacetum cinerariifolium, the natural source of mosquito coil.</title>
        <authorList>
            <person name="Yamashiro T."/>
            <person name="Shiraishi A."/>
            <person name="Satake H."/>
            <person name="Nakayama K."/>
        </authorList>
    </citation>
    <scope>NUCLEOTIDE SEQUENCE</scope>
</reference>
<feature type="domain" description="Glycoside hydrolase family 2" evidence="5">
    <location>
        <begin position="47"/>
        <end position="117"/>
    </location>
</feature>
<organism evidence="6">
    <name type="scientific">Tanacetum cinerariifolium</name>
    <name type="common">Dalmatian daisy</name>
    <name type="synonym">Chrysanthemum cinerariifolium</name>
    <dbReference type="NCBI Taxonomy" id="118510"/>
    <lineage>
        <taxon>Eukaryota</taxon>
        <taxon>Viridiplantae</taxon>
        <taxon>Streptophyta</taxon>
        <taxon>Embryophyta</taxon>
        <taxon>Tracheophyta</taxon>
        <taxon>Spermatophyta</taxon>
        <taxon>Magnoliopsida</taxon>
        <taxon>eudicotyledons</taxon>
        <taxon>Gunneridae</taxon>
        <taxon>Pentapetalae</taxon>
        <taxon>asterids</taxon>
        <taxon>campanulids</taxon>
        <taxon>Asterales</taxon>
        <taxon>Asteraceae</taxon>
        <taxon>Asteroideae</taxon>
        <taxon>Anthemideae</taxon>
        <taxon>Anthemidinae</taxon>
        <taxon>Tanacetum</taxon>
    </lineage>
</organism>
<feature type="non-terminal residue" evidence="6">
    <location>
        <position position="117"/>
    </location>
</feature>
<dbReference type="InterPro" id="IPR008964">
    <property type="entry name" value="Invasin/intimin_cell_adhesion"/>
</dbReference>
<feature type="domain" description="DUF4982" evidence="4">
    <location>
        <begin position="4"/>
        <end position="33"/>
    </location>
</feature>
<comment type="similarity">
    <text evidence="1">Belongs to the glycosyl hydrolase 2 family.</text>
</comment>
<dbReference type="PANTHER" id="PTHR42732">
    <property type="entry name" value="BETA-GALACTOSIDASE"/>
    <property type="match status" value="1"/>
</dbReference>
<evidence type="ECO:0000259" key="4">
    <source>
        <dbReference type="Pfam" id="PF16355"/>
    </source>
</evidence>
<dbReference type="InterPro" id="IPR040605">
    <property type="entry name" value="Glyco_hydro2_dom5"/>
</dbReference>
<evidence type="ECO:0000256" key="2">
    <source>
        <dbReference type="ARBA" id="ARBA00022801"/>
    </source>
</evidence>
<dbReference type="Pfam" id="PF16355">
    <property type="entry name" value="DUF4982"/>
    <property type="match status" value="1"/>
</dbReference>
<keyword evidence="2" id="KW-0378">Hydrolase</keyword>
<dbReference type="Gene3D" id="2.60.40.10">
    <property type="entry name" value="Immunoglobulins"/>
    <property type="match status" value="2"/>
</dbReference>
<dbReference type="EMBL" id="BKCJ011759381">
    <property type="protein sequence ID" value="GFD50602.1"/>
    <property type="molecule type" value="Genomic_DNA"/>
</dbReference>
<comment type="caution">
    <text evidence="6">The sequence shown here is derived from an EMBL/GenBank/DDBJ whole genome shotgun (WGS) entry which is preliminary data.</text>
</comment>
<proteinExistence type="inferred from homology"/>
<dbReference type="InterPro" id="IPR032311">
    <property type="entry name" value="DUF4982"/>
</dbReference>
<evidence type="ECO:0000259" key="5">
    <source>
        <dbReference type="Pfam" id="PF18565"/>
    </source>
</evidence>
<name>A0A699WS71_TANCI</name>
<evidence type="ECO:0000313" key="6">
    <source>
        <dbReference type="EMBL" id="GFD50602.1"/>
    </source>
</evidence>
<dbReference type="Pfam" id="PF18565">
    <property type="entry name" value="Glyco_hydro2_C5"/>
    <property type="match status" value="1"/>
</dbReference>
<feature type="non-terminal residue" evidence="6">
    <location>
        <position position="1"/>
    </location>
</feature>